<sequence length="48" mass="5157">MRTRTSRRGLIPVDLNSASRHPNMTASASIRASAMFSLGGRAWTPGGR</sequence>
<dbReference type="AlphaFoldDB" id="A0A0A9H6J1"/>
<dbReference type="EMBL" id="GBRH01166482">
    <property type="protein sequence ID" value="JAE31414.1"/>
    <property type="molecule type" value="Transcribed_RNA"/>
</dbReference>
<proteinExistence type="predicted"/>
<name>A0A0A9H6J1_ARUDO</name>
<reference evidence="1" key="1">
    <citation type="submission" date="2014-09" db="EMBL/GenBank/DDBJ databases">
        <authorList>
            <person name="Magalhaes I.L.F."/>
            <person name="Oliveira U."/>
            <person name="Santos F.R."/>
            <person name="Vidigal T.H.D.A."/>
            <person name="Brescovit A.D."/>
            <person name="Santos A.J."/>
        </authorList>
    </citation>
    <scope>NUCLEOTIDE SEQUENCE</scope>
    <source>
        <tissue evidence="1">Shoot tissue taken approximately 20 cm above the soil surface</tissue>
    </source>
</reference>
<organism evidence="1">
    <name type="scientific">Arundo donax</name>
    <name type="common">Giant reed</name>
    <name type="synonym">Donax arundinaceus</name>
    <dbReference type="NCBI Taxonomy" id="35708"/>
    <lineage>
        <taxon>Eukaryota</taxon>
        <taxon>Viridiplantae</taxon>
        <taxon>Streptophyta</taxon>
        <taxon>Embryophyta</taxon>
        <taxon>Tracheophyta</taxon>
        <taxon>Spermatophyta</taxon>
        <taxon>Magnoliopsida</taxon>
        <taxon>Liliopsida</taxon>
        <taxon>Poales</taxon>
        <taxon>Poaceae</taxon>
        <taxon>PACMAD clade</taxon>
        <taxon>Arundinoideae</taxon>
        <taxon>Arundineae</taxon>
        <taxon>Arundo</taxon>
    </lineage>
</organism>
<accession>A0A0A9H6J1</accession>
<reference evidence="1" key="2">
    <citation type="journal article" date="2015" name="Data Brief">
        <title>Shoot transcriptome of the giant reed, Arundo donax.</title>
        <authorList>
            <person name="Barrero R.A."/>
            <person name="Guerrero F.D."/>
            <person name="Moolhuijzen P."/>
            <person name="Goolsby J.A."/>
            <person name="Tidwell J."/>
            <person name="Bellgard S.E."/>
            <person name="Bellgard M.I."/>
        </authorList>
    </citation>
    <scope>NUCLEOTIDE SEQUENCE</scope>
    <source>
        <tissue evidence="1">Shoot tissue taken approximately 20 cm above the soil surface</tissue>
    </source>
</reference>
<evidence type="ECO:0000313" key="1">
    <source>
        <dbReference type="EMBL" id="JAE31414.1"/>
    </source>
</evidence>
<protein>
    <submittedName>
        <fullName evidence="1">Uncharacterized protein</fullName>
    </submittedName>
</protein>